<feature type="region of interest" description="Disordered" evidence="10">
    <location>
        <begin position="369"/>
        <end position="413"/>
    </location>
</feature>
<evidence type="ECO:0000256" key="4">
    <source>
        <dbReference type="ARBA" id="ARBA00022741"/>
    </source>
</evidence>
<dbReference type="InterPro" id="IPR050823">
    <property type="entry name" value="Plant_Ser_Thr_Prot_Kinase"/>
</dbReference>
<name>A0A1D1Z6D8_9ARAE</name>
<comment type="similarity">
    <text evidence="9">Belongs to the protein kinase superfamily.</text>
</comment>
<dbReference type="PANTHER" id="PTHR45621">
    <property type="entry name" value="OS01G0588500 PROTEIN-RELATED"/>
    <property type="match status" value="1"/>
</dbReference>
<evidence type="ECO:0000256" key="2">
    <source>
        <dbReference type="ARBA" id="ARBA00022527"/>
    </source>
</evidence>
<dbReference type="FunFam" id="1.10.510.10:FF:000258">
    <property type="entry name" value="Probable serine/threonine-protein kinase PBL8"/>
    <property type="match status" value="1"/>
</dbReference>
<feature type="binding site" evidence="8">
    <location>
        <position position="116"/>
    </location>
    <ligand>
        <name>ATP</name>
        <dbReference type="ChEBI" id="CHEBI:30616"/>
    </ligand>
</feature>
<dbReference type="GO" id="GO:0006952">
    <property type="term" value="P:defense response"/>
    <property type="evidence" value="ECO:0007669"/>
    <property type="project" value="UniProtKB-KW"/>
</dbReference>
<dbReference type="Pfam" id="PF07714">
    <property type="entry name" value="PK_Tyr_Ser-Thr"/>
    <property type="match status" value="1"/>
</dbReference>
<dbReference type="PROSITE" id="PS00108">
    <property type="entry name" value="PROTEIN_KINASE_ST"/>
    <property type="match status" value="1"/>
</dbReference>
<dbReference type="EC" id="2.7.11.1" evidence="1"/>
<reference evidence="12" key="1">
    <citation type="submission" date="2015-07" db="EMBL/GenBank/DDBJ databases">
        <title>Transcriptome Assembly of Anthurium amnicola.</title>
        <authorList>
            <person name="Suzuki J."/>
        </authorList>
    </citation>
    <scope>NUCLEOTIDE SEQUENCE</scope>
</reference>
<evidence type="ECO:0000256" key="5">
    <source>
        <dbReference type="ARBA" id="ARBA00022777"/>
    </source>
</evidence>
<dbReference type="SUPFAM" id="SSF56112">
    <property type="entry name" value="Protein kinase-like (PK-like)"/>
    <property type="match status" value="1"/>
</dbReference>
<dbReference type="InterPro" id="IPR001245">
    <property type="entry name" value="Ser-Thr/Tyr_kinase_cat_dom"/>
</dbReference>
<dbReference type="CDD" id="cd14066">
    <property type="entry name" value="STKc_IRAK"/>
    <property type="match status" value="1"/>
</dbReference>
<dbReference type="FunFam" id="3.30.200.20:FF:000228">
    <property type="entry name" value="Serine/threonine-protein kinase BIK1"/>
    <property type="match status" value="1"/>
</dbReference>
<dbReference type="PROSITE" id="PS00107">
    <property type="entry name" value="PROTEIN_KINASE_ATP"/>
    <property type="match status" value="1"/>
</dbReference>
<proteinExistence type="inferred from homology"/>
<keyword evidence="4 8" id="KW-0547">Nucleotide-binding</keyword>
<dbReference type="InterPro" id="IPR000719">
    <property type="entry name" value="Prot_kinase_dom"/>
</dbReference>
<keyword evidence="2 9" id="KW-0723">Serine/threonine-protein kinase</keyword>
<accession>A0A1D1Z6D8</accession>
<keyword evidence="3" id="KW-0808">Transferase</keyword>
<evidence type="ECO:0000313" key="12">
    <source>
        <dbReference type="EMBL" id="JAT62478.1"/>
    </source>
</evidence>
<dbReference type="Gene3D" id="3.30.200.20">
    <property type="entry name" value="Phosphorylase Kinase, domain 1"/>
    <property type="match status" value="1"/>
</dbReference>
<keyword evidence="6" id="KW-0611">Plant defense</keyword>
<keyword evidence="7 8" id="KW-0067">ATP-binding</keyword>
<dbReference type="InterPro" id="IPR017441">
    <property type="entry name" value="Protein_kinase_ATP_BS"/>
</dbReference>
<gene>
    <name evidence="12" type="primary">APK1A_2</name>
    <name evidence="12" type="ORF">g.26752</name>
</gene>
<dbReference type="AlphaFoldDB" id="A0A1D1Z6D8"/>
<sequence>MGNCFARRIKAVCPFHGSPASGLNSKFASKDANDLSTCSSRVSAVSVPSNPRSEGEILQSTNLKSFPFSDLRNATRNFRPDSVLGEGGFGCVFKGWIDEHALTAAKPGTGIVIAVKRLNQEGVQGHREWLAEVNYLGQLYHPNLVKLIGYCIEDEQRLLVYEFMPRGSVENHLFRRGSYFQPPSWNMRMKVALGAAKGLAFLHGAKVIYRDFKTSNILLDTNYNAKLSDFGLAKDGPIGSKSHVSTRVMGTYGYAAPEYLATGHLTAKSDVYSFGVVLLELLSGRRAIDKNRPSGEHNLVDWARPYLTSKRKIFRILDTRLGGHFSMAGAPKAATLAQQCLSREAKFRPSMEEIVKALEGLQDAKDIVRSSGAGQSGGSHRSGTGHSSRRRGSQGTGNGNVASPRPSGSPLNS</sequence>
<dbReference type="InterPro" id="IPR011009">
    <property type="entry name" value="Kinase-like_dom_sf"/>
</dbReference>
<dbReference type="Gene3D" id="1.10.510.10">
    <property type="entry name" value="Transferase(Phosphotransferase) domain 1"/>
    <property type="match status" value="1"/>
</dbReference>
<evidence type="ECO:0000256" key="7">
    <source>
        <dbReference type="ARBA" id="ARBA00022840"/>
    </source>
</evidence>
<keyword evidence="5 12" id="KW-0418">Kinase</keyword>
<evidence type="ECO:0000256" key="8">
    <source>
        <dbReference type="PROSITE-ProRule" id="PRU10141"/>
    </source>
</evidence>
<evidence type="ECO:0000256" key="6">
    <source>
        <dbReference type="ARBA" id="ARBA00022821"/>
    </source>
</evidence>
<evidence type="ECO:0000256" key="1">
    <source>
        <dbReference type="ARBA" id="ARBA00012513"/>
    </source>
</evidence>
<dbReference type="GO" id="GO:0004674">
    <property type="term" value="F:protein serine/threonine kinase activity"/>
    <property type="evidence" value="ECO:0007669"/>
    <property type="project" value="UniProtKB-KW"/>
</dbReference>
<evidence type="ECO:0000259" key="11">
    <source>
        <dbReference type="PROSITE" id="PS50011"/>
    </source>
</evidence>
<evidence type="ECO:0000256" key="3">
    <source>
        <dbReference type="ARBA" id="ARBA00022679"/>
    </source>
</evidence>
<organism evidence="12">
    <name type="scientific">Anthurium amnicola</name>
    <dbReference type="NCBI Taxonomy" id="1678845"/>
    <lineage>
        <taxon>Eukaryota</taxon>
        <taxon>Viridiplantae</taxon>
        <taxon>Streptophyta</taxon>
        <taxon>Embryophyta</taxon>
        <taxon>Tracheophyta</taxon>
        <taxon>Spermatophyta</taxon>
        <taxon>Magnoliopsida</taxon>
        <taxon>Liliopsida</taxon>
        <taxon>Araceae</taxon>
        <taxon>Pothoideae</taxon>
        <taxon>Potheae</taxon>
        <taxon>Anthurium</taxon>
    </lineage>
</organism>
<feature type="domain" description="Protein kinase" evidence="11">
    <location>
        <begin position="78"/>
        <end position="361"/>
    </location>
</feature>
<evidence type="ECO:0000256" key="9">
    <source>
        <dbReference type="RuleBase" id="RU000304"/>
    </source>
</evidence>
<evidence type="ECO:0000256" key="10">
    <source>
        <dbReference type="SAM" id="MobiDB-lite"/>
    </source>
</evidence>
<dbReference type="GO" id="GO:0005524">
    <property type="term" value="F:ATP binding"/>
    <property type="evidence" value="ECO:0007669"/>
    <property type="project" value="UniProtKB-UniRule"/>
</dbReference>
<dbReference type="InterPro" id="IPR008271">
    <property type="entry name" value="Ser/Thr_kinase_AS"/>
</dbReference>
<dbReference type="PROSITE" id="PS50011">
    <property type="entry name" value="PROTEIN_KINASE_DOM"/>
    <property type="match status" value="1"/>
</dbReference>
<protein>
    <recommendedName>
        <fullName evidence="1">non-specific serine/threonine protein kinase</fullName>
        <ecNumber evidence="1">2.7.11.1</ecNumber>
    </recommendedName>
</protein>
<dbReference type="EMBL" id="GDJX01005458">
    <property type="protein sequence ID" value="JAT62478.1"/>
    <property type="molecule type" value="Transcribed_RNA"/>
</dbReference>